<protein>
    <submittedName>
        <fullName evidence="1">Uncharacterized protein</fullName>
    </submittedName>
</protein>
<evidence type="ECO:0000313" key="2">
    <source>
        <dbReference type="Proteomes" id="UP001234297"/>
    </source>
</evidence>
<organism evidence="1 2">
    <name type="scientific">Persea americana</name>
    <name type="common">Avocado</name>
    <dbReference type="NCBI Taxonomy" id="3435"/>
    <lineage>
        <taxon>Eukaryota</taxon>
        <taxon>Viridiplantae</taxon>
        <taxon>Streptophyta</taxon>
        <taxon>Embryophyta</taxon>
        <taxon>Tracheophyta</taxon>
        <taxon>Spermatophyta</taxon>
        <taxon>Magnoliopsida</taxon>
        <taxon>Magnoliidae</taxon>
        <taxon>Laurales</taxon>
        <taxon>Lauraceae</taxon>
        <taxon>Persea</taxon>
    </lineage>
</organism>
<reference evidence="1 2" key="1">
    <citation type="journal article" date="2022" name="Hortic Res">
        <title>A haplotype resolved chromosomal level avocado genome allows analysis of novel avocado genes.</title>
        <authorList>
            <person name="Nath O."/>
            <person name="Fletcher S.J."/>
            <person name="Hayward A."/>
            <person name="Shaw L.M."/>
            <person name="Masouleh A.K."/>
            <person name="Furtado A."/>
            <person name="Henry R.J."/>
            <person name="Mitter N."/>
        </authorList>
    </citation>
    <scope>NUCLEOTIDE SEQUENCE [LARGE SCALE GENOMIC DNA]</scope>
    <source>
        <strain evidence="2">cv. Hass</strain>
    </source>
</reference>
<dbReference type="EMBL" id="CM056811">
    <property type="protein sequence ID" value="KAJ8637248.1"/>
    <property type="molecule type" value="Genomic_DNA"/>
</dbReference>
<sequence>MFIVLDRLKSLDLKLLLESLDECVGTFVNVVWPGTNIHHLHRSFFSLRIPLAIALHVSNTSQPSFSNHRTHLKAYLPRLLPAQSLPRCRSPSSLSRHPLHRRHLLIRRASAEPIWTPPLAPILSHAEISKDLSSLVKKGKHLGKSLSLNRENRLAGEEGRVSVALLVRLGRILVRFGQNRENRITAALRRRSFTPRHAPFPLHAKQHHCHPLLGESLEEIDLQLQLQDVVCSSQQEAVRLQSSTARDEPLEPPDLVSNRPMNDASCF</sequence>
<name>A0ACC2LVL4_PERAE</name>
<accession>A0ACC2LVL4</accession>
<dbReference type="Proteomes" id="UP001234297">
    <property type="component" value="Chromosome 3"/>
</dbReference>
<comment type="caution">
    <text evidence="1">The sequence shown here is derived from an EMBL/GenBank/DDBJ whole genome shotgun (WGS) entry which is preliminary data.</text>
</comment>
<gene>
    <name evidence="1" type="ORF">MRB53_011515</name>
</gene>
<evidence type="ECO:0000313" key="1">
    <source>
        <dbReference type="EMBL" id="KAJ8637248.1"/>
    </source>
</evidence>
<keyword evidence="2" id="KW-1185">Reference proteome</keyword>
<proteinExistence type="predicted"/>